<evidence type="ECO:0000313" key="2">
    <source>
        <dbReference type="EMBL" id="PSR23390.1"/>
    </source>
</evidence>
<gene>
    <name evidence="2" type="ORF">C7B45_03505</name>
</gene>
<evidence type="ECO:0000256" key="1">
    <source>
        <dbReference type="SAM" id="MobiDB-lite"/>
    </source>
</evidence>
<protein>
    <submittedName>
        <fullName evidence="2">Uncharacterized protein</fullName>
    </submittedName>
</protein>
<evidence type="ECO:0000313" key="3">
    <source>
        <dbReference type="Proteomes" id="UP000241848"/>
    </source>
</evidence>
<proteinExistence type="predicted"/>
<sequence>MDACCRDFAEAYGVFIIDNPEWEPDYDPTPPEGTSRDQLPTAYDEPPSAGRRYALSDGKTYMPMTRCPFCGKSHARYSRRYQARF</sequence>
<feature type="region of interest" description="Disordered" evidence="1">
    <location>
        <begin position="20"/>
        <end position="49"/>
    </location>
</feature>
<reference evidence="2 3" key="1">
    <citation type="journal article" date="2014" name="BMC Genomics">
        <title>Comparison of environmental and isolate Sulfobacillus genomes reveals diverse carbon, sulfur, nitrogen, and hydrogen metabolisms.</title>
        <authorList>
            <person name="Justice N.B."/>
            <person name="Norman A."/>
            <person name="Brown C.T."/>
            <person name="Singh A."/>
            <person name="Thomas B.C."/>
            <person name="Banfield J.F."/>
        </authorList>
    </citation>
    <scope>NUCLEOTIDE SEQUENCE [LARGE SCALE GENOMIC DNA]</scope>
    <source>
        <strain evidence="2">AMDSBA3</strain>
    </source>
</reference>
<dbReference type="AlphaFoldDB" id="A0A2T2WMD3"/>
<organism evidence="2 3">
    <name type="scientific">Sulfobacillus acidophilus</name>
    <dbReference type="NCBI Taxonomy" id="53633"/>
    <lineage>
        <taxon>Bacteria</taxon>
        <taxon>Bacillati</taxon>
        <taxon>Bacillota</taxon>
        <taxon>Clostridia</taxon>
        <taxon>Eubacteriales</taxon>
        <taxon>Clostridiales Family XVII. Incertae Sedis</taxon>
        <taxon>Sulfobacillus</taxon>
    </lineage>
</organism>
<accession>A0A2T2WMD3</accession>
<dbReference type="EMBL" id="PXYV01000006">
    <property type="protein sequence ID" value="PSR23390.1"/>
    <property type="molecule type" value="Genomic_DNA"/>
</dbReference>
<dbReference type="Proteomes" id="UP000241848">
    <property type="component" value="Unassembled WGS sequence"/>
</dbReference>
<comment type="caution">
    <text evidence="2">The sequence shown here is derived from an EMBL/GenBank/DDBJ whole genome shotgun (WGS) entry which is preliminary data.</text>
</comment>
<name>A0A2T2WMD3_9FIRM</name>